<dbReference type="EMBL" id="HG002310">
    <property type="protein sequence ID" value="CDF41142.1"/>
    <property type="molecule type" value="Genomic_DNA"/>
</dbReference>
<keyword evidence="9" id="KW-1185">Reference proteome</keyword>
<dbReference type="Proteomes" id="UP000012073">
    <property type="component" value="Unassembled WGS sequence"/>
</dbReference>
<sequence length="313" mass="34524">MAQVPPLPNMPRMPAGGPAGLRALGALTAGAVGLSSAYRYGLFNVDGGHRAVLFNRVMGVRENVYGEGTHFRIPFIDMPIVYDVRAKPRNIQSLTGSRDLQMVTITLRVLSRPDAMKLPAIYRTLGTDWDDRVLPSIVNEVLKSVVAQFNASQLITQREQVSKLISRNLKARALDFNILLDDVSITHLSFGKEYTAAVEAKQVAQQEAERARFIVEKARQDKKSAIIRAEGEARSATMIGDAMRDNPAFIQLRRIEAARDIAVTVQRSQNRVYLDADTLQLNLGAIESIKETSVAAPNVESERKEAGQAGWLK</sequence>
<dbReference type="SMART" id="SM00244">
    <property type="entry name" value="PHB"/>
    <property type="match status" value="1"/>
</dbReference>
<dbReference type="GO" id="GO:0007005">
    <property type="term" value="P:mitochondrion organization"/>
    <property type="evidence" value="ECO:0007669"/>
    <property type="project" value="TreeGrafter"/>
</dbReference>
<feature type="domain" description="Band 7" evidence="7">
    <location>
        <begin position="41"/>
        <end position="202"/>
    </location>
</feature>
<dbReference type="OMA" id="NEGTHFQ"/>
<dbReference type="Gene3D" id="3.30.479.30">
    <property type="entry name" value="Band 7 domain"/>
    <property type="match status" value="1"/>
</dbReference>
<dbReference type="Pfam" id="PF01145">
    <property type="entry name" value="Band_7"/>
    <property type="match status" value="1"/>
</dbReference>
<evidence type="ECO:0000256" key="6">
    <source>
        <dbReference type="RuleBase" id="RU366048"/>
    </source>
</evidence>
<dbReference type="KEGG" id="ccp:CHC_T00008479001"/>
<evidence type="ECO:0000256" key="5">
    <source>
        <dbReference type="ARBA" id="ARBA00023136"/>
    </source>
</evidence>
<organism evidence="8 9">
    <name type="scientific">Chondrus crispus</name>
    <name type="common">Carrageen Irish moss</name>
    <name type="synonym">Polymorpha crispa</name>
    <dbReference type="NCBI Taxonomy" id="2769"/>
    <lineage>
        <taxon>Eukaryota</taxon>
        <taxon>Rhodophyta</taxon>
        <taxon>Florideophyceae</taxon>
        <taxon>Rhodymeniophycidae</taxon>
        <taxon>Gigartinales</taxon>
        <taxon>Gigartinaceae</taxon>
        <taxon>Chondrus</taxon>
    </lineage>
</organism>
<dbReference type="PhylomeDB" id="R7QRM0"/>
<dbReference type="PANTHER" id="PTHR23222:SF1">
    <property type="entry name" value="PROHIBITIN-2"/>
    <property type="match status" value="1"/>
</dbReference>
<dbReference type="InterPro" id="IPR036013">
    <property type="entry name" value="Band_7/SPFH_dom_sf"/>
</dbReference>
<proteinExistence type="inferred from homology"/>
<dbReference type="STRING" id="2769.R7QRM0"/>
<dbReference type="GeneID" id="17319154"/>
<dbReference type="PANTHER" id="PTHR23222">
    <property type="entry name" value="PROHIBITIN"/>
    <property type="match status" value="1"/>
</dbReference>
<dbReference type="SUPFAM" id="SSF117892">
    <property type="entry name" value="Band 7/SPFH domain"/>
    <property type="match status" value="1"/>
</dbReference>
<dbReference type="InterPro" id="IPR000163">
    <property type="entry name" value="Prohibitin"/>
</dbReference>
<evidence type="ECO:0000256" key="1">
    <source>
        <dbReference type="ARBA" id="ARBA00004273"/>
    </source>
</evidence>
<dbReference type="Gramene" id="CDF41142">
    <property type="protein sequence ID" value="CDF41142"/>
    <property type="gene ID" value="CHC_T00008479001"/>
</dbReference>
<dbReference type="PRINTS" id="PR00679">
    <property type="entry name" value="PROHIBITIN"/>
</dbReference>
<protein>
    <recommendedName>
        <fullName evidence="6">Prohibitin</fullName>
    </recommendedName>
</protein>
<evidence type="ECO:0000259" key="7">
    <source>
        <dbReference type="SMART" id="SM00244"/>
    </source>
</evidence>
<dbReference type="OrthoDB" id="275637at2759"/>
<dbReference type="AlphaFoldDB" id="R7QRM0"/>
<evidence type="ECO:0000256" key="4">
    <source>
        <dbReference type="ARBA" id="ARBA00023128"/>
    </source>
</evidence>
<dbReference type="InterPro" id="IPR001107">
    <property type="entry name" value="Band_7"/>
</dbReference>
<reference evidence="9" key="1">
    <citation type="journal article" date="2013" name="Proc. Natl. Acad. Sci. U.S.A.">
        <title>Genome structure and metabolic features in the red seaweed Chondrus crispus shed light on evolution of the Archaeplastida.</title>
        <authorList>
            <person name="Collen J."/>
            <person name="Porcel B."/>
            <person name="Carre W."/>
            <person name="Ball S.G."/>
            <person name="Chaparro C."/>
            <person name="Tonon T."/>
            <person name="Barbeyron T."/>
            <person name="Michel G."/>
            <person name="Noel B."/>
            <person name="Valentin K."/>
            <person name="Elias M."/>
            <person name="Artiguenave F."/>
            <person name="Arun A."/>
            <person name="Aury J.M."/>
            <person name="Barbosa-Neto J.F."/>
            <person name="Bothwell J.H."/>
            <person name="Bouget F.Y."/>
            <person name="Brillet L."/>
            <person name="Cabello-Hurtado F."/>
            <person name="Capella-Gutierrez S."/>
            <person name="Charrier B."/>
            <person name="Cladiere L."/>
            <person name="Cock J.M."/>
            <person name="Coelho S.M."/>
            <person name="Colleoni C."/>
            <person name="Czjzek M."/>
            <person name="Da Silva C."/>
            <person name="Delage L."/>
            <person name="Denoeud F."/>
            <person name="Deschamps P."/>
            <person name="Dittami S.M."/>
            <person name="Gabaldon T."/>
            <person name="Gachon C.M."/>
            <person name="Groisillier A."/>
            <person name="Herve C."/>
            <person name="Jabbari K."/>
            <person name="Katinka M."/>
            <person name="Kloareg B."/>
            <person name="Kowalczyk N."/>
            <person name="Labadie K."/>
            <person name="Leblanc C."/>
            <person name="Lopez P.J."/>
            <person name="McLachlan D.H."/>
            <person name="Meslet-Cladiere L."/>
            <person name="Moustafa A."/>
            <person name="Nehr Z."/>
            <person name="Nyvall Collen P."/>
            <person name="Panaud O."/>
            <person name="Partensky F."/>
            <person name="Poulain J."/>
            <person name="Rensing S.A."/>
            <person name="Rousvoal S."/>
            <person name="Samson G."/>
            <person name="Symeonidi A."/>
            <person name="Weissenbach J."/>
            <person name="Zambounis A."/>
            <person name="Wincker P."/>
            <person name="Boyen C."/>
        </authorList>
    </citation>
    <scope>NUCLEOTIDE SEQUENCE [LARGE SCALE GENOMIC DNA]</scope>
    <source>
        <strain evidence="9">cv. Stackhouse</strain>
    </source>
</reference>
<keyword evidence="3 6" id="KW-0999">Mitochondrion inner membrane</keyword>
<evidence type="ECO:0000313" key="9">
    <source>
        <dbReference type="Proteomes" id="UP000012073"/>
    </source>
</evidence>
<evidence type="ECO:0000256" key="2">
    <source>
        <dbReference type="ARBA" id="ARBA00009658"/>
    </source>
</evidence>
<dbReference type="GO" id="GO:0005743">
    <property type="term" value="C:mitochondrial inner membrane"/>
    <property type="evidence" value="ECO:0007669"/>
    <property type="project" value="UniProtKB-SubCell"/>
</dbReference>
<dbReference type="RefSeq" id="XP_005711436.1">
    <property type="nucleotide sequence ID" value="XM_005711379.1"/>
</dbReference>
<comment type="similarity">
    <text evidence="2 6">Belongs to the prohibitin family.</text>
</comment>
<dbReference type="CDD" id="cd03401">
    <property type="entry name" value="SPFH_prohibitin"/>
    <property type="match status" value="1"/>
</dbReference>
<comment type="subcellular location">
    <subcellularLocation>
        <location evidence="1 6">Mitochondrion inner membrane</location>
    </subcellularLocation>
</comment>
<keyword evidence="4" id="KW-0496">Mitochondrion</keyword>
<accession>R7QRM0</accession>
<name>R7QRM0_CHOCR</name>
<evidence type="ECO:0000313" key="8">
    <source>
        <dbReference type="EMBL" id="CDF41142.1"/>
    </source>
</evidence>
<gene>
    <name evidence="8" type="ORF">CHC_T00008479001</name>
</gene>
<evidence type="ECO:0000256" key="3">
    <source>
        <dbReference type="ARBA" id="ARBA00022792"/>
    </source>
</evidence>
<keyword evidence="5" id="KW-0472">Membrane</keyword>
<dbReference type="FunFam" id="3.30.479.30:FF:000001">
    <property type="entry name" value="Prohibitin 2"/>
    <property type="match status" value="1"/>
</dbReference>